<protein>
    <submittedName>
        <fullName evidence="1">Uncharacterized protein</fullName>
    </submittedName>
</protein>
<reference evidence="1 2" key="1">
    <citation type="submission" date="2020-05" db="EMBL/GenBank/DDBJ databases">
        <title>Paenibacillus glebae, sp. nov., Paenibacillus humi sp. nov., Paenibacillus pedi sp. nov., Paenibacillus terrestris sp. nov. and Paenibacillus terricola sp. nov., isolated from a forest top soil sample.</title>
        <authorList>
            <person name="Qi S."/>
            <person name="Carlier A."/>
            <person name="Cnockaert M."/>
            <person name="Vandamme P."/>
        </authorList>
    </citation>
    <scope>NUCLEOTIDE SEQUENCE [LARGE SCALE GENOMIC DNA]</scope>
    <source>
        <strain evidence="1 2">LMG 29502</strain>
    </source>
</reference>
<dbReference type="Proteomes" id="UP000711047">
    <property type="component" value="Unassembled WGS sequence"/>
</dbReference>
<accession>A0ABX2DQM3</accession>
<comment type="caution">
    <text evidence="1">The sequence shown here is derived from an EMBL/GenBank/DDBJ whole genome shotgun (WGS) entry which is preliminary data.</text>
</comment>
<dbReference type="EMBL" id="JABMKX010000008">
    <property type="protein sequence ID" value="NQX46959.1"/>
    <property type="molecule type" value="Genomic_DNA"/>
</dbReference>
<keyword evidence="2" id="KW-1185">Reference proteome</keyword>
<evidence type="ECO:0000313" key="2">
    <source>
        <dbReference type="Proteomes" id="UP000711047"/>
    </source>
</evidence>
<gene>
    <name evidence="1" type="ORF">HQN87_16600</name>
</gene>
<sequence length="286" mass="33054">MKTALFFRNFNEIEFSKLEKGSCVFIGNEGCIYKLPCKDELQQLKKSDETIEIHLITPLVSQTNLQLAKDRIDELISSKLIASITFNDYGLFYYTADNHKDSGVKYYLGRLLTKSFSECPWSDHLNRNEDEHVQKYMNGFVMNDPRKIKLFQDMGVTGVHLSVNKKNIAGLNEISERGLDIIVHLDTIIGAASRICSQAQYHDVKYPDCKEKCEQPAVLKLSRLWSLKEDGYIEPSEEVKQVVPQYIVAGNITYYRNPDYNFLIDRSDSIKYGIVDYTFNRPQFNR</sequence>
<evidence type="ECO:0000313" key="1">
    <source>
        <dbReference type="EMBL" id="NQX46959.1"/>
    </source>
</evidence>
<dbReference type="RefSeq" id="WP_173135614.1">
    <property type="nucleotide sequence ID" value="NZ_JABMKX010000008.1"/>
</dbReference>
<organism evidence="1 2">
    <name type="scientific">Paenibacillus tritici</name>
    <dbReference type="NCBI Taxonomy" id="1873425"/>
    <lineage>
        <taxon>Bacteria</taxon>
        <taxon>Bacillati</taxon>
        <taxon>Bacillota</taxon>
        <taxon>Bacilli</taxon>
        <taxon>Bacillales</taxon>
        <taxon>Paenibacillaceae</taxon>
        <taxon>Paenibacillus</taxon>
    </lineage>
</organism>
<name>A0ABX2DQM3_9BACL</name>
<proteinExistence type="predicted"/>